<comment type="subcellular location">
    <subcellularLocation>
        <location evidence="1">Mitochondrion outer membrane</location>
        <topology evidence="1">Multi-pass membrane protein</topology>
    </subcellularLocation>
</comment>
<keyword evidence="3" id="KW-1134">Transmembrane beta strand</keyword>
<dbReference type="PROSITE" id="PS51779">
    <property type="entry name" value="POTRA"/>
    <property type="match status" value="1"/>
</dbReference>
<evidence type="ECO:0000256" key="3">
    <source>
        <dbReference type="ARBA" id="ARBA00022452"/>
    </source>
</evidence>
<feature type="domain" description="POTRA" evidence="6">
    <location>
        <begin position="22"/>
        <end position="103"/>
    </location>
</feature>
<keyword evidence="5" id="KW-0472">Membrane</keyword>
<dbReference type="InterPro" id="IPR034746">
    <property type="entry name" value="POTRA"/>
</dbReference>
<dbReference type="InterPro" id="IPR039910">
    <property type="entry name" value="D15-like"/>
</dbReference>
<dbReference type="PANTHER" id="PTHR12815:SF18">
    <property type="entry name" value="SORTING AND ASSEMBLY MACHINERY COMPONENT 50 HOMOLOG"/>
    <property type="match status" value="1"/>
</dbReference>
<dbReference type="PANTHER" id="PTHR12815">
    <property type="entry name" value="SORTING AND ASSEMBLY MACHINERY SAMM50 PROTEIN FAMILY MEMBER"/>
    <property type="match status" value="1"/>
</dbReference>
<comment type="similarity">
    <text evidence="2">Belongs to the SAM50/omp85 family.</text>
</comment>
<dbReference type="GO" id="GO:0005741">
    <property type="term" value="C:mitochondrial outer membrane"/>
    <property type="evidence" value="ECO:0007669"/>
    <property type="project" value="UniProtKB-SubCell"/>
</dbReference>
<accession>A0AAN9TKH7</accession>
<dbReference type="GO" id="GO:0033108">
    <property type="term" value="P:mitochondrial respiratory chain complex assembly"/>
    <property type="evidence" value="ECO:0007669"/>
    <property type="project" value="TreeGrafter"/>
</dbReference>
<organism evidence="7 8">
    <name type="scientific">Parthenolecanium corni</name>
    <dbReference type="NCBI Taxonomy" id="536013"/>
    <lineage>
        <taxon>Eukaryota</taxon>
        <taxon>Metazoa</taxon>
        <taxon>Ecdysozoa</taxon>
        <taxon>Arthropoda</taxon>
        <taxon>Hexapoda</taxon>
        <taxon>Insecta</taxon>
        <taxon>Pterygota</taxon>
        <taxon>Neoptera</taxon>
        <taxon>Paraneoptera</taxon>
        <taxon>Hemiptera</taxon>
        <taxon>Sternorrhyncha</taxon>
        <taxon>Coccoidea</taxon>
        <taxon>Coccidae</taxon>
        <taxon>Parthenolecanium</taxon>
    </lineage>
</organism>
<evidence type="ECO:0000313" key="8">
    <source>
        <dbReference type="Proteomes" id="UP001367676"/>
    </source>
</evidence>
<dbReference type="Gene3D" id="2.40.160.50">
    <property type="entry name" value="membrane protein fhac: a member of the omp85/tpsb transporter family"/>
    <property type="match status" value="1"/>
</dbReference>
<evidence type="ECO:0000256" key="2">
    <source>
        <dbReference type="ARBA" id="ARBA00010913"/>
    </source>
</evidence>
<keyword evidence="8" id="KW-1185">Reference proteome</keyword>
<protein>
    <recommendedName>
        <fullName evidence="6">POTRA domain-containing protein</fullName>
    </recommendedName>
</protein>
<comment type="caution">
    <text evidence="7">The sequence shown here is derived from an EMBL/GenBank/DDBJ whole genome shotgun (WGS) entry which is preliminary data.</text>
</comment>
<evidence type="ECO:0000313" key="7">
    <source>
        <dbReference type="EMBL" id="KAK7574306.1"/>
    </source>
</evidence>
<proteinExistence type="inferred from homology"/>
<gene>
    <name evidence="7" type="ORF">V9T40_011497</name>
</gene>
<dbReference type="Pfam" id="PF01103">
    <property type="entry name" value="Omp85"/>
    <property type="match status" value="1"/>
</dbReference>
<evidence type="ECO:0000256" key="4">
    <source>
        <dbReference type="ARBA" id="ARBA00022692"/>
    </source>
</evidence>
<dbReference type="EMBL" id="JBBCAQ010000037">
    <property type="protein sequence ID" value="KAK7574306.1"/>
    <property type="molecule type" value="Genomic_DNA"/>
</dbReference>
<dbReference type="Proteomes" id="UP001367676">
    <property type="component" value="Unassembled WGS sequence"/>
</dbReference>
<dbReference type="GO" id="GO:0045040">
    <property type="term" value="P:protein insertion into mitochondrial outer membrane"/>
    <property type="evidence" value="ECO:0007669"/>
    <property type="project" value="TreeGrafter"/>
</dbReference>
<name>A0AAN9TKH7_9HEMI</name>
<evidence type="ECO:0000256" key="1">
    <source>
        <dbReference type="ARBA" id="ARBA00004374"/>
    </source>
</evidence>
<keyword evidence="4" id="KW-0812">Transmembrane</keyword>
<sequence length="446" mass="49002">MGAMSIENRKRAAVAQLETLKARVDHVHIEGLQRTKDDFVAGAFRDMFKVSTFQELLEKSIETRLKLEKLGCFKNIAIVIDTSSGSKSTPGYGYDVTFNVVELGRVTGRINTTIENNQGSLGFALQTPNLIGRGETLQGEIKCSSKKMHTFNTSFTKPLLFSNGSFNSSIFKQTSENVASGYKLTEYGTLFGLSFLYGGRINHEIQYEGIVRNAGVMNKNVAFAIRENSGYTLKSSVRNILSVDSRDSNVFPTEGSTVQLKSELAGLGGNIGFLKNELFSQINLPLVSDISLQASFGAGLLTDTTKNKFYSLIDRFFLGGPLTLRGFQFNSVGPKVDGYATGGSIYWLGGLHLYTPLPHRPSKGSFGDSFRLHLFCNAGNLGNVTRNLNECFDSLSKSIRLMYGIGLVYRLGQIARIELNYCIPILYQADDKLIDGVQLGLGVHFV</sequence>
<evidence type="ECO:0000256" key="5">
    <source>
        <dbReference type="ARBA" id="ARBA00023136"/>
    </source>
</evidence>
<reference evidence="7 8" key="1">
    <citation type="submission" date="2024-03" db="EMBL/GenBank/DDBJ databases">
        <title>Adaptation during the transition from Ophiocordyceps entomopathogen to insect associate is accompanied by gene loss and intensified selection.</title>
        <authorList>
            <person name="Ward C.M."/>
            <person name="Onetto C.A."/>
            <person name="Borneman A.R."/>
        </authorList>
    </citation>
    <scope>NUCLEOTIDE SEQUENCE [LARGE SCALE GENOMIC DNA]</scope>
    <source>
        <strain evidence="7">AWRI1</strain>
        <tissue evidence="7">Single Adult Female</tissue>
    </source>
</reference>
<evidence type="ECO:0000259" key="6">
    <source>
        <dbReference type="PROSITE" id="PS51779"/>
    </source>
</evidence>
<dbReference type="InterPro" id="IPR000184">
    <property type="entry name" value="Bac_surfAg_D15"/>
</dbReference>
<dbReference type="AlphaFoldDB" id="A0AAN9TKH7"/>